<reference evidence="1" key="1">
    <citation type="journal article" date="2023" name="Plant Biotechnol. J.">
        <title>Chromosome-level wild Hevea brasiliensis genome provides new tools for genomic-assisted breeding and valuable loci to elevate rubber yield.</title>
        <authorList>
            <person name="Cheng H."/>
            <person name="Song X."/>
            <person name="Hu Y."/>
            <person name="Wu T."/>
            <person name="Yang Q."/>
            <person name="An Z."/>
            <person name="Feng S."/>
            <person name="Deng Z."/>
            <person name="Wu W."/>
            <person name="Zeng X."/>
            <person name="Tu M."/>
            <person name="Wang X."/>
            <person name="Huang H."/>
        </authorList>
    </citation>
    <scope>NUCLEOTIDE SEQUENCE</scope>
    <source>
        <strain evidence="1">MT/VB/25A 57/8</strain>
    </source>
</reference>
<organism evidence="1 2">
    <name type="scientific">Hevea brasiliensis</name>
    <name type="common">Para rubber tree</name>
    <name type="synonym">Siphonia brasiliensis</name>
    <dbReference type="NCBI Taxonomy" id="3981"/>
    <lineage>
        <taxon>Eukaryota</taxon>
        <taxon>Viridiplantae</taxon>
        <taxon>Streptophyta</taxon>
        <taxon>Embryophyta</taxon>
        <taxon>Tracheophyta</taxon>
        <taxon>Spermatophyta</taxon>
        <taxon>Magnoliopsida</taxon>
        <taxon>eudicotyledons</taxon>
        <taxon>Gunneridae</taxon>
        <taxon>Pentapetalae</taxon>
        <taxon>rosids</taxon>
        <taxon>fabids</taxon>
        <taxon>Malpighiales</taxon>
        <taxon>Euphorbiaceae</taxon>
        <taxon>Crotonoideae</taxon>
        <taxon>Micrandreae</taxon>
        <taxon>Hevea</taxon>
    </lineage>
</organism>
<evidence type="ECO:0000313" key="2">
    <source>
        <dbReference type="Proteomes" id="UP001174677"/>
    </source>
</evidence>
<comment type="caution">
    <text evidence="1">The sequence shown here is derived from an EMBL/GenBank/DDBJ whole genome shotgun (WGS) entry which is preliminary data.</text>
</comment>
<accession>A0ABQ9N7M9</accession>
<gene>
    <name evidence="1" type="ORF">P3X46_003175</name>
</gene>
<name>A0ABQ9N7M9_HEVBR</name>
<dbReference type="Proteomes" id="UP001174677">
    <property type="component" value="Chromosome 2"/>
</dbReference>
<evidence type="ECO:0000313" key="1">
    <source>
        <dbReference type="EMBL" id="KAJ9187753.1"/>
    </source>
</evidence>
<protein>
    <submittedName>
        <fullName evidence="1">Uncharacterized protein</fullName>
    </submittedName>
</protein>
<keyword evidence="2" id="KW-1185">Reference proteome</keyword>
<dbReference type="EMBL" id="JARPOI010000002">
    <property type="protein sequence ID" value="KAJ9187753.1"/>
    <property type="molecule type" value="Genomic_DNA"/>
</dbReference>
<sequence length="84" mass="9455">MKPHSISSDHASLIHESKRTFGVGEKLKLQACDAARNGIVSKANTAITSSGSRRFSKENERRKWSYFAEDPIRTMMFLASWGHT</sequence>
<proteinExistence type="predicted"/>